<proteinExistence type="predicted"/>
<dbReference type="AlphaFoldDB" id="A0A918DR89"/>
<gene>
    <name evidence="2" type="ORF">GCM10011348_15010</name>
</gene>
<protein>
    <submittedName>
        <fullName evidence="2">Uncharacterized protein</fullName>
    </submittedName>
</protein>
<feature type="region of interest" description="Disordered" evidence="1">
    <location>
        <begin position="1"/>
        <end position="27"/>
    </location>
</feature>
<reference evidence="2 3" key="1">
    <citation type="journal article" date="2014" name="Int. J. Syst. Evol. Microbiol.">
        <title>Complete genome sequence of Corynebacterium casei LMG S-19264T (=DSM 44701T), isolated from a smear-ripened cheese.</title>
        <authorList>
            <consortium name="US DOE Joint Genome Institute (JGI-PGF)"/>
            <person name="Walter F."/>
            <person name="Albersmeier A."/>
            <person name="Kalinowski J."/>
            <person name="Ruckert C."/>
        </authorList>
    </citation>
    <scope>NUCLEOTIDE SEQUENCE [LARGE SCALE GENOMIC DNA]</scope>
    <source>
        <strain evidence="2 3">CGMCC 1.7286</strain>
    </source>
</reference>
<evidence type="ECO:0000256" key="1">
    <source>
        <dbReference type="SAM" id="MobiDB-lite"/>
    </source>
</evidence>
<dbReference type="Proteomes" id="UP000599578">
    <property type="component" value="Unassembled WGS sequence"/>
</dbReference>
<sequence length="95" mass="9671">MGSRSSISTRGQSAAGESSGGQQAPEALVIEVFGSHRIEADILPGTAIKTDGPANGTATHKATDQFVQFHGGILRLGPGVRTPVPAAAVPWPGIR</sequence>
<feature type="compositionally biased region" description="Polar residues" evidence="1">
    <location>
        <begin position="1"/>
        <end position="10"/>
    </location>
</feature>
<keyword evidence="3" id="KW-1185">Reference proteome</keyword>
<organism evidence="2 3">
    <name type="scientific">Marinobacterium nitratireducens</name>
    <dbReference type="NCBI Taxonomy" id="518897"/>
    <lineage>
        <taxon>Bacteria</taxon>
        <taxon>Pseudomonadati</taxon>
        <taxon>Pseudomonadota</taxon>
        <taxon>Gammaproteobacteria</taxon>
        <taxon>Oceanospirillales</taxon>
        <taxon>Oceanospirillaceae</taxon>
        <taxon>Marinobacterium</taxon>
    </lineage>
</organism>
<feature type="compositionally biased region" description="Low complexity" evidence="1">
    <location>
        <begin position="11"/>
        <end position="24"/>
    </location>
</feature>
<accession>A0A918DR89</accession>
<evidence type="ECO:0000313" key="2">
    <source>
        <dbReference type="EMBL" id="GGO79798.1"/>
    </source>
</evidence>
<name>A0A918DR89_9GAMM</name>
<dbReference type="EMBL" id="BMLT01000003">
    <property type="protein sequence ID" value="GGO79798.1"/>
    <property type="molecule type" value="Genomic_DNA"/>
</dbReference>
<evidence type="ECO:0000313" key="3">
    <source>
        <dbReference type="Proteomes" id="UP000599578"/>
    </source>
</evidence>
<comment type="caution">
    <text evidence="2">The sequence shown here is derived from an EMBL/GenBank/DDBJ whole genome shotgun (WGS) entry which is preliminary data.</text>
</comment>